<dbReference type="PANTHER" id="PTHR43157">
    <property type="entry name" value="PHOSPHATIDYLINOSITOL-GLYCAN BIOSYNTHESIS CLASS F PROTEIN-RELATED"/>
    <property type="match status" value="1"/>
</dbReference>
<dbReference type="InterPro" id="IPR036291">
    <property type="entry name" value="NAD(P)-bd_dom_sf"/>
</dbReference>
<protein>
    <recommendedName>
        <fullName evidence="4">Oxidoreductase, short chain dehydrogenase/reductase family protein</fullName>
    </recommendedName>
</protein>
<evidence type="ECO:0000256" key="1">
    <source>
        <dbReference type="ARBA" id="ARBA00023002"/>
    </source>
</evidence>
<proteinExistence type="predicted"/>
<dbReference type="AlphaFoldDB" id="A0A2G9US52"/>
<dbReference type="InterPro" id="IPR002347">
    <property type="entry name" value="SDR_fam"/>
</dbReference>
<keyword evidence="1" id="KW-0560">Oxidoreductase</keyword>
<name>A0A2G9US52_TELCI</name>
<evidence type="ECO:0000313" key="2">
    <source>
        <dbReference type="EMBL" id="PIO72983.1"/>
    </source>
</evidence>
<dbReference type="PANTHER" id="PTHR43157:SF31">
    <property type="entry name" value="PHOSPHATIDYLINOSITOL-GLYCAN BIOSYNTHESIS CLASS F PROTEIN"/>
    <property type="match status" value="1"/>
</dbReference>
<sequence length="229" mass="25834">MADFSSIRECAAELLKEEDKIDILVNNAGVMFYPKYEKTVDGHEMTWQSNYLGHFLLTHLLLPAMEKAEKARIVIVASKLHLLSKSLDLETIDDAKKYGFIGFAQYNRSKLANVMHARALTRRLHELGIHNITANSLHPGLMNSNLYRFTPLNMTPFLQLSAPFRWFFLKTDSDGAQTSLYLALSEGVDGISGKYFAECKLAPENPAALNDQACDDLYKYSMEQCGITE</sequence>
<accession>A0A2G9US52</accession>
<evidence type="ECO:0008006" key="4">
    <source>
        <dbReference type="Google" id="ProtNLM"/>
    </source>
</evidence>
<evidence type="ECO:0000313" key="3">
    <source>
        <dbReference type="Proteomes" id="UP000230423"/>
    </source>
</evidence>
<dbReference type="Gene3D" id="3.40.50.720">
    <property type="entry name" value="NAD(P)-binding Rossmann-like Domain"/>
    <property type="match status" value="1"/>
</dbReference>
<organism evidence="2 3">
    <name type="scientific">Teladorsagia circumcincta</name>
    <name type="common">Brown stomach worm</name>
    <name type="synonym">Ostertagia circumcincta</name>
    <dbReference type="NCBI Taxonomy" id="45464"/>
    <lineage>
        <taxon>Eukaryota</taxon>
        <taxon>Metazoa</taxon>
        <taxon>Ecdysozoa</taxon>
        <taxon>Nematoda</taxon>
        <taxon>Chromadorea</taxon>
        <taxon>Rhabditida</taxon>
        <taxon>Rhabditina</taxon>
        <taxon>Rhabditomorpha</taxon>
        <taxon>Strongyloidea</taxon>
        <taxon>Trichostrongylidae</taxon>
        <taxon>Teladorsagia</taxon>
    </lineage>
</organism>
<keyword evidence="3" id="KW-1185">Reference proteome</keyword>
<dbReference type="OrthoDB" id="191139at2759"/>
<dbReference type="Proteomes" id="UP000230423">
    <property type="component" value="Unassembled WGS sequence"/>
</dbReference>
<dbReference type="GO" id="GO:0016491">
    <property type="term" value="F:oxidoreductase activity"/>
    <property type="evidence" value="ECO:0007669"/>
    <property type="project" value="UniProtKB-KW"/>
</dbReference>
<dbReference type="Pfam" id="PF00106">
    <property type="entry name" value="adh_short"/>
    <property type="match status" value="1"/>
</dbReference>
<dbReference type="EMBL" id="KZ345551">
    <property type="protein sequence ID" value="PIO72983.1"/>
    <property type="molecule type" value="Genomic_DNA"/>
</dbReference>
<reference evidence="2 3" key="1">
    <citation type="submission" date="2015-09" db="EMBL/GenBank/DDBJ databases">
        <title>Draft genome of the parasitic nematode Teladorsagia circumcincta isolate WARC Sus (inbred).</title>
        <authorList>
            <person name="Mitreva M."/>
        </authorList>
    </citation>
    <scope>NUCLEOTIDE SEQUENCE [LARGE SCALE GENOMIC DNA]</scope>
    <source>
        <strain evidence="2 3">S</strain>
    </source>
</reference>
<dbReference type="PRINTS" id="PR00081">
    <property type="entry name" value="GDHRDH"/>
</dbReference>
<gene>
    <name evidence="2" type="ORF">TELCIR_05054</name>
</gene>
<dbReference type="SUPFAM" id="SSF51735">
    <property type="entry name" value="NAD(P)-binding Rossmann-fold domains"/>
    <property type="match status" value="1"/>
</dbReference>